<accession>C5FXT6</accession>
<feature type="region of interest" description="Disordered" evidence="1">
    <location>
        <begin position="17"/>
        <end position="126"/>
    </location>
</feature>
<dbReference type="HOGENOM" id="CLU_121514_1_0_1"/>
<evidence type="ECO:0000313" key="2">
    <source>
        <dbReference type="EMBL" id="EEQ35126.1"/>
    </source>
</evidence>
<feature type="compositionally biased region" description="Basic and acidic residues" evidence="1">
    <location>
        <begin position="90"/>
        <end position="99"/>
    </location>
</feature>
<sequence>MASFTSIRSLSMSGRFQLRSIPRTSLGPSSSVNRSLFHSSAPVRALKEGDRHRDTQEVSSEVERENHEHLSKHKEGLGKWNNHLASNSEADVKADRGEVDTVETEQMEKEVRKAKTIRKETKGASK</sequence>
<organism evidence="2 3">
    <name type="scientific">Arthroderma otae (strain ATCC MYA-4605 / CBS 113480)</name>
    <name type="common">Microsporum canis</name>
    <dbReference type="NCBI Taxonomy" id="554155"/>
    <lineage>
        <taxon>Eukaryota</taxon>
        <taxon>Fungi</taxon>
        <taxon>Dikarya</taxon>
        <taxon>Ascomycota</taxon>
        <taxon>Pezizomycotina</taxon>
        <taxon>Eurotiomycetes</taxon>
        <taxon>Eurotiomycetidae</taxon>
        <taxon>Onygenales</taxon>
        <taxon>Arthrodermataceae</taxon>
        <taxon>Microsporum</taxon>
    </lineage>
</organism>
<dbReference type="OMA" id="KAKWKQE"/>
<proteinExistence type="predicted"/>
<keyword evidence="3" id="KW-1185">Reference proteome</keyword>
<dbReference type="VEuPathDB" id="FungiDB:MCYG_07945"/>
<feature type="compositionally biased region" description="Basic and acidic residues" evidence="1">
    <location>
        <begin position="45"/>
        <end position="77"/>
    </location>
</feature>
<feature type="compositionally biased region" description="Basic and acidic residues" evidence="1">
    <location>
        <begin position="106"/>
        <end position="126"/>
    </location>
</feature>
<feature type="compositionally biased region" description="Polar residues" evidence="1">
    <location>
        <begin position="22"/>
        <end position="38"/>
    </location>
</feature>
<dbReference type="eggNOG" id="ENOG502SEH2">
    <property type="taxonomic scope" value="Eukaryota"/>
</dbReference>
<dbReference type="OrthoDB" id="529205at2759"/>
<gene>
    <name evidence="2" type="ORF">MCYG_07945</name>
</gene>
<name>C5FXT6_ARTOC</name>
<reference evidence="3" key="1">
    <citation type="journal article" date="2012" name="MBio">
        <title>Comparative genome analysis of Trichophyton rubrum and related dermatophytes reveals candidate genes involved in infection.</title>
        <authorList>
            <person name="Martinez D.A."/>
            <person name="Oliver B.G."/>
            <person name="Graeser Y."/>
            <person name="Goldberg J.M."/>
            <person name="Li W."/>
            <person name="Martinez-Rossi N.M."/>
            <person name="Monod M."/>
            <person name="Shelest E."/>
            <person name="Barton R.C."/>
            <person name="Birch E."/>
            <person name="Brakhage A.A."/>
            <person name="Chen Z."/>
            <person name="Gurr S.J."/>
            <person name="Heiman D."/>
            <person name="Heitman J."/>
            <person name="Kosti I."/>
            <person name="Rossi A."/>
            <person name="Saif S."/>
            <person name="Samalova M."/>
            <person name="Saunders C.W."/>
            <person name="Shea T."/>
            <person name="Summerbell R.C."/>
            <person name="Xu J."/>
            <person name="Young S."/>
            <person name="Zeng Q."/>
            <person name="Birren B.W."/>
            <person name="Cuomo C.A."/>
            <person name="White T.C."/>
        </authorList>
    </citation>
    <scope>NUCLEOTIDE SEQUENCE [LARGE SCALE GENOMIC DNA]</scope>
    <source>
        <strain evidence="3">ATCC MYA-4605 / CBS 113480</strain>
    </source>
</reference>
<dbReference type="EMBL" id="DS995707">
    <property type="protein sequence ID" value="EEQ35126.1"/>
    <property type="molecule type" value="Genomic_DNA"/>
</dbReference>
<dbReference type="Proteomes" id="UP000002035">
    <property type="component" value="Unassembled WGS sequence"/>
</dbReference>
<protein>
    <recommendedName>
        <fullName evidence="4">Mitochondrial carrier protein PET8</fullName>
    </recommendedName>
</protein>
<dbReference type="RefSeq" id="XP_002844162.1">
    <property type="nucleotide sequence ID" value="XM_002844116.1"/>
</dbReference>
<evidence type="ECO:0008006" key="4">
    <source>
        <dbReference type="Google" id="ProtNLM"/>
    </source>
</evidence>
<evidence type="ECO:0000313" key="3">
    <source>
        <dbReference type="Proteomes" id="UP000002035"/>
    </source>
</evidence>
<evidence type="ECO:0000256" key="1">
    <source>
        <dbReference type="SAM" id="MobiDB-lite"/>
    </source>
</evidence>
<dbReference type="AlphaFoldDB" id="C5FXT6"/>
<dbReference type="GeneID" id="9230395"/>